<dbReference type="SMART" id="SM00100">
    <property type="entry name" value="cNMP"/>
    <property type="match status" value="1"/>
</dbReference>
<keyword evidence="7" id="KW-1185">Reference proteome</keyword>
<evidence type="ECO:0000259" key="4">
    <source>
        <dbReference type="PROSITE" id="PS50042"/>
    </source>
</evidence>
<dbReference type="InterPro" id="IPR050397">
    <property type="entry name" value="Env_Response_Regulators"/>
</dbReference>
<feature type="domain" description="Cyclic nucleotide-binding" evidence="4">
    <location>
        <begin position="28"/>
        <end position="122"/>
    </location>
</feature>
<evidence type="ECO:0000256" key="1">
    <source>
        <dbReference type="ARBA" id="ARBA00023015"/>
    </source>
</evidence>
<dbReference type="Gene3D" id="1.10.10.10">
    <property type="entry name" value="Winged helix-like DNA-binding domain superfamily/Winged helix DNA-binding domain"/>
    <property type="match status" value="1"/>
</dbReference>
<keyword evidence="2" id="KW-0238">DNA-binding</keyword>
<dbReference type="GO" id="GO:0003677">
    <property type="term" value="F:DNA binding"/>
    <property type="evidence" value="ECO:0007669"/>
    <property type="project" value="UniProtKB-KW"/>
</dbReference>
<dbReference type="Proteomes" id="UP000309215">
    <property type="component" value="Unassembled WGS sequence"/>
</dbReference>
<accession>A0A4U1JFC6</accession>
<evidence type="ECO:0000256" key="3">
    <source>
        <dbReference type="ARBA" id="ARBA00023163"/>
    </source>
</evidence>
<keyword evidence="3" id="KW-0804">Transcription</keyword>
<dbReference type="InterPro" id="IPR014710">
    <property type="entry name" value="RmlC-like_jellyroll"/>
</dbReference>
<proteinExistence type="predicted"/>
<dbReference type="GO" id="GO:0003700">
    <property type="term" value="F:DNA-binding transcription factor activity"/>
    <property type="evidence" value="ECO:0007669"/>
    <property type="project" value="TreeGrafter"/>
</dbReference>
<dbReference type="Gene3D" id="2.60.120.10">
    <property type="entry name" value="Jelly Rolls"/>
    <property type="match status" value="1"/>
</dbReference>
<dbReference type="RefSeq" id="WP_136928949.1">
    <property type="nucleotide sequence ID" value="NZ_SSMQ01000009.1"/>
</dbReference>
<evidence type="ECO:0000256" key="2">
    <source>
        <dbReference type="ARBA" id="ARBA00023125"/>
    </source>
</evidence>
<keyword evidence="1" id="KW-0805">Transcription regulation</keyword>
<protein>
    <submittedName>
        <fullName evidence="6">Crp/Fnr family transcriptional regulator</fullName>
    </submittedName>
</protein>
<dbReference type="SUPFAM" id="SSF46785">
    <property type="entry name" value="Winged helix' DNA-binding domain"/>
    <property type="match status" value="1"/>
</dbReference>
<evidence type="ECO:0000313" key="6">
    <source>
        <dbReference type="EMBL" id="TKD09725.1"/>
    </source>
</evidence>
<comment type="caution">
    <text evidence="6">The sequence shown here is derived from an EMBL/GenBank/DDBJ whole genome shotgun (WGS) entry which is preliminary data.</text>
</comment>
<dbReference type="PROSITE" id="PS51063">
    <property type="entry name" value="HTH_CRP_2"/>
    <property type="match status" value="1"/>
</dbReference>
<evidence type="ECO:0000259" key="5">
    <source>
        <dbReference type="PROSITE" id="PS51063"/>
    </source>
</evidence>
<evidence type="ECO:0000313" key="7">
    <source>
        <dbReference type="Proteomes" id="UP000309215"/>
    </source>
</evidence>
<dbReference type="InterPro" id="IPR000595">
    <property type="entry name" value="cNMP-bd_dom"/>
</dbReference>
<dbReference type="SUPFAM" id="SSF51206">
    <property type="entry name" value="cAMP-binding domain-like"/>
    <property type="match status" value="1"/>
</dbReference>
<dbReference type="CDD" id="cd00092">
    <property type="entry name" value="HTH_CRP"/>
    <property type="match status" value="1"/>
</dbReference>
<sequence>MVTIQDNRRPSVDAPKVRINRALKLCSLFEKVARATFDNALEVAELDVVRAGMPIQKQDDNVTSLALLGHGRARLERKLPSGQTVPLGYRGSGDLLGEAALAGAQTYTESAIAIDESEVVRFPVASIHAWLRDDPALGVALLGLLVDRQRAAEDRIESLLFRNVEGRLVEFLLAAVDRWGVPDTRGTLISAPITHLEIAQSIGSTRETVTITLGALRKDGLLAVAGRRLIVVDRDALAKRR</sequence>
<reference evidence="6 7" key="1">
    <citation type="submission" date="2019-04" db="EMBL/GenBank/DDBJ databases">
        <authorList>
            <person name="Li Y."/>
            <person name="Wang J."/>
        </authorList>
    </citation>
    <scope>NUCLEOTIDE SEQUENCE [LARGE SCALE GENOMIC DNA]</scope>
    <source>
        <strain evidence="6 7">DSM 14668</strain>
    </source>
</reference>
<dbReference type="PANTHER" id="PTHR24567">
    <property type="entry name" value="CRP FAMILY TRANSCRIPTIONAL REGULATORY PROTEIN"/>
    <property type="match status" value="1"/>
</dbReference>
<dbReference type="CDD" id="cd00038">
    <property type="entry name" value="CAP_ED"/>
    <property type="match status" value="1"/>
</dbReference>
<dbReference type="AlphaFoldDB" id="A0A4U1JFC6"/>
<dbReference type="Pfam" id="PF13545">
    <property type="entry name" value="HTH_Crp_2"/>
    <property type="match status" value="1"/>
</dbReference>
<dbReference type="PROSITE" id="PS50042">
    <property type="entry name" value="CNMP_BINDING_3"/>
    <property type="match status" value="1"/>
</dbReference>
<dbReference type="GO" id="GO:0005829">
    <property type="term" value="C:cytosol"/>
    <property type="evidence" value="ECO:0007669"/>
    <property type="project" value="TreeGrafter"/>
</dbReference>
<dbReference type="InterPro" id="IPR036390">
    <property type="entry name" value="WH_DNA-bd_sf"/>
</dbReference>
<name>A0A4U1JFC6_9BACT</name>
<dbReference type="PANTHER" id="PTHR24567:SF74">
    <property type="entry name" value="HTH-TYPE TRANSCRIPTIONAL REGULATOR ARCR"/>
    <property type="match status" value="1"/>
</dbReference>
<dbReference type="SMART" id="SM00419">
    <property type="entry name" value="HTH_CRP"/>
    <property type="match status" value="1"/>
</dbReference>
<dbReference type="InterPro" id="IPR012318">
    <property type="entry name" value="HTH_CRP"/>
</dbReference>
<gene>
    <name evidence="6" type="ORF">E8A74_11175</name>
</gene>
<dbReference type="InterPro" id="IPR036388">
    <property type="entry name" value="WH-like_DNA-bd_sf"/>
</dbReference>
<organism evidence="6 7">
    <name type="scientific">Polyangium fumosum</name>
    <dbReference type="NCBI Taxonomy" id="889272"/>
    <lineage>
        <taxon>Bacteria</taxon>
        <taxon>Pseudomonadati</taxon>
        <taxon>Myxococcota</taxon>
        <taxon>Polyangia</taxon>
        <taxon>Polyangiales</taxon>
        <taxon>Polyangiaceae</taxon>
        <taxon>Polyangium</taxon>
    </lineage>
</organism>
<dbReference type="PRINTS" id="PR00034">
    <property type="entry name" value="HTHCRP"/>
</dbReference>
<dbReference type="OrthoDB" id="3525895at2"/>
<dbReference type="EMBL" id="SSMQ01000009">
    <property type="protein sequence ID" value="TKD09725.1"/>
    <property type="molecule type" value="Genomic_DNA"/>
</dbReference>
<dbReference type="Pfam" id="PF00027">
    <property type="entry name" value="cNMP_binding"/>
    <property type="match status" value="1"/>
</dbReference>
<dbReference type="InterPro" id="IPR018490">
    <property type="entry name" value="cNMP-bd_dom_sf"/>
</dbReference>
<feature type="domain" description="HTH crp-type" evidence="5">
    <location>
        <begin position="162"/>
        <end position="235"/>
    </location>
</feature>